<evidence type="ECO:0000313" key="3">
    <source>
        <dbReference type="EMBL" id="PKA67064.1"/>
    </source>
</evidence>
<gene>
    <name evidence="3" type="ORF">AXF42_Ash004555</name>
</gene>
<feature type="domain" description="F-box" evidence="2">
    <location>
        <begin position="24"/>
        <end position="70"/>
    </location>
</feature>
<keyword evidence="1" id="KW-0880">Kelch repeat</keyword>
<dbReference type="Pfam" id="PF00646">
    <property type="entry name" value="F-box"/>
    <property type="match status" value="1"/>
</dbReference>
<dbReference type="AlphaFoldDB" id="A0A2I0BH23"/>
<dbReference type="InterPro" id="IPR036047">
    <property type="entry name" value="F-box-like_dom_sf"/>
</dbReference>
<reference evidence="3 4" key="1">
    <citation type="journal article" date="2017" name="Nature">
        <title>The Apostasia genome and the evolution of orchids.</title>
        <authorList>
            <person name="Zhang G.Q."/>
            <person name="Liu K.W."/>
            <person name="Li Z."/>
            <person name="Lohaus R."/>
            <person name="Hsiao Y.Y."/>
            <person name="Niu S.C."/>
            <person name="Wang J.Y."/>
            <person name="Lin Y.C."/>
            <person name="Xu Q."/>
            <person name="Chen L.J."/>
            <person name="Yoshida K."/>
            <person name="Fujiwara S."/>
            <person name="Wang Z.W."/>
            <person name="Zhang Y.Q."/>
            <person name="Mitsuda N."/>
            <person name="Wang M."/>
            <person name="Liu G.H."/>
            <person name="Pecoraro L."/>
            <person name="Huang H.X."/>
            <person name="Xiao X.J."/>
            <person name="Lin M."/>
            <person name="Wu X.Y."/>
            <person name="Wu W.L."/>
            <person name="Chen Y.Y."/>
            <person name="Chang S.B."/>
            <person name="Sakamoto S."/>
            <person name="Ohme-Takagi M."/>
            <person name="Yagi M."/>
            <person name="Zeng S.J."/>
            <person name="Shen C.Y."/>
            <person name="Yeh C.M."/>
            <person name="Luo Y.B."/>
            <person name="Tsai W.C."/>
            <person name="Van de Peer Y."/>
            <person name="Liu Z.J."/>
        </authorList>
    </citation>
    <scope>NUCLEOTIDE SEQUENCE [LARGE SCALE GENOMIC DNA]</scope>
    <source>
        <strain evidence="4">cv. Shenzhen</strain>
        <tissue evidence="3">Stem</tissue>
    </source>
</reference>
<name>A0A2I0BH23_9ASPA</name>
<dbReference type="PANTHER" id="PTHR46175">
    <property type="entry name" value="BACTERIOOPSIN TRANSCRIPTIONAL ACTIVATOR"/>
    <property type="match status" value="1"/>
</dbReference>
<dbReference type="SUPFAM" id="SSF81383">
    <property type="entry name" value="F-box domain"/>
    <property type="match status" value="1"/>
</dbReference>
<dbReference type="Proteomes" id="UP000236161">
    <property type="component" value="Unassembled WGS sequence"/>
</dbReference>
<dbReference type="STRING" id="1088818.A0A2I0BH23"/>
<dbReference type="SUPFAM" id="SSF117281">
    <property type="entry name" value="Kelch motif"/>
    <property type="match status" value="1"/>
</dbReference>
<dbReference type="OrthoDB" id="10251809at2759"/>
<evidence type="ECO:0000256" key="1">
    <source>
        <dbReference type="ARBA" id="ARBA00022441"/>
    </source>
</evidence>
<dbReference type="InterPro" id="IPR001810">
    <property type="entry name" value="F-box_dom"/>
</dbReference>
<dbReference type="EMBL" id="KZ451883">
    <property type="protein sequence ID" value="PKA67064.1"/>
    <property type="molecule type" value="Genomic_DNA"/>
</dbReference>
<dbReference type="Pfam" id="PF24681">
    <property type="entry name" value="Kelch_KLHDC2_KLHL20_DRC7"/>
    <property type="match status" value="1"/>
</dbReference>
<keyword evidence="4" id="KW-1185">Reference proteome</keyword>
<dbReference type="PANTHER" id="PTHR46175:SF4">
    <property type="entry name" value="BACTERIOOPSIN TRANSCRIPTIONAL ACTIVATOR"/>
    <property type="match status" value="1"/>
</dbReference>
<dbReference type="Gene3D" id="2.120.10.80">
    <property type="entry name" value="Kelch-type beta propeller"/>
    <property type="match status" value="2"/>
</dbReference>
<accession>A0A2I0BH23</accession>
<evidence type="ECO:0000259" key="2">
    <source>
        <dbReference type="PROSITE" id="PS50181"/>
    </source>
</evidence>
<dbReference type="InterPro" id="IPR015915">
    <property type="entry name" value="Kelch-typ_b-propeller"/>
</dbReference>
<organism evidence="3 4">
    <name type="scientific">Apostasia shenzhenica</name>
    <dbReference type="NCBI Taxonomy" id="1088818"/>
    <lineage>
        <taxon>Eukaryota</taxon>
        <taxon>Viridiplantae</taxon>
        <taxon>Streptophyta</taxon>
        <taxon>Embryophyta</taxon>
        <taxon>Tracheophyta</taxon>
        <taxon>Spermatophyta</taxon>
        <taxon>Magnoliopsida</taxon>
        <taxon>Liliopsida</taxon>
        <taxon>Asparagales</taxon>
        <taxon>Orchidaceae</taxon>
        <taxon>Apostasioideae</taxon>
        <taxon>Apostasia</taxon>
    </lineage>
</organism>
<sequence>MASTSSSPSPSSSYSSASPPSYYSPTISQMNQDHLISILLLLPLDSIISFSITCRKFRSLASSNILWEEICRRDWGSGVVDAMISSASLQDRGEFYWKRIYQRISQMGLLFCRRLSTTDGILPRPRASHSLNFVSDCLVLFGGGCEGGRHLDDTWVAHVGDGFDRVLRWKQVNSGTPSGRFGHTCTMLGKALVLFGGINDNGIRHNDTWVGEVIQEESLVTTISWSLLDVEPLLPPARGAHAACYIGDRQIVIHGGIGLYGLRLSDTWLLELSNNLRFARWQQFAHIRPSPPPRSGHSITCIGDKRIVLFGGRGSGYEVLNDLWILDLKDPFPKWSELKYDLSNSPGAMPLPRVGHSAMTILGGKVLIYGGEDSQRHRKDDFWVLDVGALSRFQATGLEKNLQKMWKKLGIEGQCPNCRSFHGACMDRAGLRLFVFGGMVDSMVHPAEAYGLNFDGELYLIELVF</sequence>
<protein>
    <submittedName>
        <fullName evidence="3">F-box/kelch-repeat protein</fullName>
    </submittedName>
</protein>
<dbReference type="PROSITE" id="PS50181">
    <property type="entry name" value="FBOX"/>
    <property type="match status" value="1"/>
</dbReference>
<evidence type="ECO:0000313" key="4">
    <source>
        <dbReference type="Proteomes" id="UP000236161"/>
    </source>
</evidence>
<proteinExistence type="predicted"/>
<dbReference type="Gene3D" id="1.20.1280.50">
    <property type="match status" value="1"/>
</dbReference>
<dbReference type="FunFam" id="2.120.10.80:FF:000105">
    <property type="entry name" value="F-box/kelch-repeat protein At1g51550"/>
    <property type="match status" value="1"/>
</dbReference>